<dbReference type="Pfam" id="PF01202">
    <property type="entry name" value="SKI"/>
    <property type="match status" value="1"/>
</dbReference>
<keyword evidence="11" id="KW-0479">Metal-binding</keyword>
<comment type="subunit">
    <text evidence="11">Monomer.</text>
</comment>
<comment type="subcellular location">
    <subcellularLocation>
        <location evidence="11">Cytoplasm</location>
    </subcellularLocation>
</comment>
<evidence type="ECO:0000256" key="10">
    <source>
        <dbReference type="ARBA" id="ARBA00048567"/>
    </source>
</evidence>
<dbReference type="EMBL" id="CP124755">
    <property type="protein sequence ID" value="WGZ90148.1"/>
    <property type="molecule type" value="Genomic_DNA"/>
</dbReference>
<feature type="binding site" evidence="11">
    <location>
        <position position="154"/>
    </location>
    <ligand>
        <name>ATP</name>
        <dbReference type="ChEBI" id="CHEBI:30616"/>
    </ligand>
</feature>
<dbReference type="InterPro" id="IPR000623">
    <property type="entry name" value="Shikimate_kinase/TSH1"/>
</dbReference>
<keyword evidence="9 11" id="KW-0057">Aromatic amino acid biosynthesis</keyword>
<dbReference type="InterPro" id="IPR023000">
    <property type="entry name" value="Shikimate_kinase_CS"/>
</dbReference>
<name>A0AA95H5Y5_9GAMM</name>
<evidence type="ECO:0000256" key="3">
    <source>
        <dbReference type="ARBA" id="ARBA00012154"/>
    </source>
</evidence>
<keyword evidence="11" id="KW-0963">Cytoplasm</keyword>
<gene>
    <name evidence="11" type="primary">aroK</name>
    <name evidence="12" type="ORF">QJT80_11650</name>
</gene>
<keyword evidence="6 11" id="KW-0547">Nucleotide-binding</keyword>
<dbReference type="CDD" id="cd00464">
    <property type="entry name" value="SK"/>
    <property type="match status" value="1"/>
</dbReference>
<dbReference type="InterPro" id="IPR027417">
    <property type="entry name" value="P-loop_NTPase"/>
</dbReference>
<dbReference type="GO" id="GO:0000287">
    <property type="term" value="F:magnesium ion binding"/>
    <property type="evidence" value="ECO:0007669"/>
    <property type="project" value="UniProtKB-UniRule"/>
</dbReference>
<keyword evidence="8 11" id="KW-0067">ATP-binding</keyword>
<dbReference type="Proteomes" id="UP001300672">
    <property type="component" value="Chromosome"/>
</dbReference>
<evidence type="ECO:0000256" key="2">
    <source>
        <dbReference type="ARBA" id="ARBA00006997"/>
    </source>
</evidence>
<evidence type="ECO:0000256" key="6">
    <source>
        <dbReference type="ARBA" id="ARBA00022741"/>
    </source>
</evidence>
<evidence type="ECO:0000256" key="1">
    <source>
        <dbReference type="ARBA" id="ARBA00004842"/>
    </source>
</evidence>
<feature type="binding site" evidence="11">
    <location>
        <position position="137"/>
    </location>
    <ligand>
        <name>substrate</name>
    </ligand>
</feature>
<dbReference type="GO" id="GO:0004765">
    <property type="term" value="F:shikimate kinase activity"/>
    <property type="evidence" value="ECO:0007669"/>
    <property type="project" value="UniProtKB-UniRule"/>
</dbReference>
<dbReference type="EC" id="2.7.1.71" evidence="3 11"/>
<dbReference type="GO" id="GO:0008652">
    <property type="term" value="P:amino acid biosynthetic process"/>
    <property type="evidence" value="ECO:0007669"/>
    <property type="project" value="UniProtKB-KW"/>
</dbReference>
<dbReference type="SUPFAM" id="SSF52540">
    <property type="entry name" value="P-loop containing nucleoside triphosphate hydrolases"/>
    <property type="match status" value="1"/>
</dbReference>
<comment type="similarity">
    <text evidence="2 11">Belongs to the shikimate kinase family.</text>
</comment>
<evidence type="ECO:0000313" key="12">
    <source>
        <dbReference type="EMBL" id="WGZ90148.1"/>
    </source>
</evidence>
<reference evidence="12" key="1">
    <citation type="journal article" date="2023" name="Int. J. Mol. Sci.">
        <title>Metagenomics Revealed a New Genus 'Candidatus Thiocaldithrix dubininis' gen. nov., sp. nov. and a New Species 'Candidatus Thiothrix putei' sp. nov. in the Family Thiotrichaceae, Some Members of Which Have Traits of Both Na+- and H+-Motive Energetics.</title>
        <authorList>
            <person name="Ravin N.V."/>
            <person name="Muntyan M.S."/>
            <person name="Smolyakov D.D."/>
            <person name="Rudenko T.S."/>
            <person name="Beletsky A.V."/>
            <person name="Mardanov A.V."/>
            <person name="Grabovich M.Y."/>
        </authorList>
    </citation>
    <scope>NUCLEOTIDE SEQUENCE</scope>
    <source>
        <strain evidence="12">GKL-01</strain>
    </source>
</reference>
<reference evidence="12" key="2">
    <citation type="submission" date="2023-04" db="EMBL/GenBank/DDBJ databases">
        <authorList>
            <person name="Beletskiy A.V."/>
            <person name="Mardanov A.V."/>
            <person name="Ravin N.V."/>
        </authorList>
    </citation>
    <scope>NUCLEOTIDE SEQUENCE</scope>
    <source>
        <strain evidence="12">GKL-01</strain>
    </source>
</reference>
<accession>A0AA95H5Y5</accession>
<evidence type="ECO:0000256" key="7">
    <source>
        <dbReference type="ARBA" id="ARBA00022777"/>
    </source>
</evidence>
<feature type="binding site" evidence="11">
    <location>
        <begin position="12"/>
        <end position="17"/>
    </location>
    <ligand>
        <name>ATP</name>
        <dbReference type="ChEBI" id="CHEBI:30616"/>
    </ligand>
</feature>
<comment type="pathway">
    <text evidence="1 11">Metabolic intermediate biosynthesis; chorismate biosynthesis; chorismate from D-erythrose 4-phosphate and phosphoenolpyruvate: step 5/7.</text>
</comment>
<keyword evidence="11" id="KW-0460">Magnesium</keyword>
<keyword evidence="4 11" id="KW-0028">Amino-acid biosynthesis</keyword>
<dbReference type="Gene3D" id="3.40.50.300">
    <property type="entry name" value="P-loop containing nucleotide triphosphate hydrolases"/>
    <property type="match status" value="1"/>
</dbReference>
<evidence type="ECO:0000256" key="9">
    <source>
        <dbReference type="ARBA" id="ARBA00023141"/>
    </source>
</evidence>
<feature type="binding site" evidence="11">
    <location>
        <position position="118"/>
    </location>
    <ligand>
        <name>ATP</name>
        <dbReference type="ChEBI" id="CHEBI:30616"/>
    </ligand>
</feature>
<dbReference type="PANTHER" id="PTHR21087:SF16">
    <property type="entry name" value="SHIKIMATE KINASE 1, CHLOROPLASTIC"/>
    <property type="match status" value="1"/>
</dbReference>
<sequence>MQNTLILVGLMGAGKSTVGRQLAQRLGLAFYDSDKVIEERTGASIPTIFSLEGESGFREREEQIIAELCTLENVLIATGGGSVLRETNRKQLRNAGHVVYLRANADHLYQRIKHDKSRPLMQTDNPLQTLRDLLRTREPYYLEVADIVVQTGKQKVSVIVREIERKLKQLQDVSDANA</sequence>
<feature type="binding site" evidence="11">
    <location>
        <position position="58"/>
    </location>
    <ligand>
        <name>substrate</name>
    </ligand>
</feature>
<dbReference type="HAMAP" id="MF_00109">
    <property type="entry name" value="Shikimate_kinase"/>
    <property type="match status" value="1"/>
</dbReference>
<dbReference type="GO" id="GO:0009073">
    <property type="term" value="P:aromatic amino acid family biosynthetic process"/>
    <property type="evidence" value="ECO:0007669"/>
    <property type="project" value="UniProtKB-KW"/>
</dbReference>
<dbReference type="GO" id="GO:0005829">
    <property type="term" value="C:cytosol"/>
    <property type="evidence" value="ECO:0007669"/>
    <property type="project" value="TreeGrafter"/>
</dbReference>
<evidence type="ECO:0000256" key="4">
    <source>
        <dbReference type="ARBA" id="ARBA00022605"/>
    </source>
</evidence>
<dbReference type="GO" id="GO:0009423">
    <property type="term" value="P:chorismate biosynthetic process"/>
    <property type="evidence" value="ECO:0007669"/>
    <property type="project" value="UniProtKB-UniRule"/>
</dbReference>
<evidence type="ECO:0000256" key="5">
    <source>
        <dbReference type="ARBA" id="ARBA00022679"/>
    </source>
</evidence>
<dbReference type="InterPro" id="IPR031322">
    <property type="entry name" value="Shikimate/glucono_kinase"/>
</dbReference>
<feature type="binding site" evidence="11">
    <location>
        <position position="34"/>
    </location>
    <ligand>
        <name>substrate</name>
    </ligand>
</feature>
<proteinExistence type="inferred from homology"/>
<organism evidence="12">
    <name type="scientific">Candidatus Thiocaldithrix dubininis</name>
    <dbReference type="NCBI Taxonomy" id="3080823"/>
    <lineage>
        <taxon>Bacteria</taxon>
        <taxon>Pseudomonadati</taxon>
        <taxon>Pseudomonadota</taxon>
        <taxon>Gammaproteobacteria</taxon>
        <taxon>Thiotrichales</taxon>
        <taxon>Thiotrichaceae</taxon>
        <taxon>Candidatus Thiocaldithrix</taxon>
    </lineage>
</organism>
<evidence type="ECO:0000256" key="8">
    <source>
        <dbReference type="ARBA" id="ARBA00022840"/>
    </source>
</evidence>
<evidence type="ECO:0000256" key="11">
    <source>
        <dbReference type="HAMAP-Rule" id="MF_00109"/>
    </source>
</evidence>
<comment type="function">
    <text evidence="11">Catalyzes the specific phosphorylation of the 3-hydroxyl group of shikimic acid using ATP as a cosubstrate.</text>
</comment>
<dbReference type="PROSITE" id="PS01128">
    <property type="entry name" value="SHIKIMATE_KINASE"/>
    <property type="match status" value="1"/>
</dbReference>
<dbReference type="PANTHER" id="PTHR21087">
    <property type="entry name" value="SHIKIMATE KINASE"/>
    <property type="match status" value="1"/>
</dbReference>
<comment type="cofactor">
    <cofactor evidence="11">
        <name>Mg(2+)</name>
        <dbReference type="ChEBI" id="CHEBI:18420"/>
    </cofactor>
    <text evidence="11">Binds 1 Mg(2+) ion per subunit.</text>
</comment>
<dbReference type="AlphaFoldDB" id="A0AA95H5Y5"/>
<protein>
    <recommendedName>
        <fullName evidence="3 11">Shikimate kinase</fullName>
        <shortName evidence="11">SK</shortName>
        <ecNumber evidence="3 11">2.7.1.71</ecNumber>
    </recommendedName>
</protein>
<dbReference type="GO" id="GO:0005524">
    <property type="term" value="F:ATP binding"/>
    <property type="evidence" value="ECO:0007669"/>
    <property type="project" value="UniProtKB-UniRule"/>
</dbReference>
<keyword evidence="7 11" id="KW-0418">Kinase</keyword>
<keyword evidence="5 11" id="KW-0808">Transferase</keyword>
<feature type="binding site" evidence="11">
    <location>
        <position position="16"/>
    </location>
    <ligand>
        <name>Mg(2+)</name>
        <dbReference type="ChEBI" id="CHEBI:18420"/>
    </ligand>
</feature>
<feature type="binding site" evidence="11">
    <location>
        <position position="80"/>
    </location>
    <ligand>
        <name>substrate</name>
    </ligand>
</feature>
<comment type="catalytic activity">
    <reaction evidence="10 11">
        <text>shikimate + ATP = 3-phosphoshikimate + ADP + H(+)</text>
        <dbReference type="Rhea" id="RHEA:13121"/>
        <dbReference type="ChEBI" id="CHEBI:15378"/>
        <dbReference type="ChEBI" id="CHEBI:30616"/>
        <dbReference type="ChEBI" id="CHEBI:36208"/>
        <dbReference type="ChEBI" id="CHEBI:145989"/>
        <dbReference type="ChEBI" id="CHEBI:456216"/>
        <dbReference type="EC" id="2.7.1.71"/>
    </reaction>
</comment>
<dbReference type="PRINTS" id="PR01100">
    <property type="entry name" value="SHIKIMTKNASE"/>
</dbReference>
<dbReference type="KEGG" id="tdu:QJT80_11650"/>